<dbReference type="Pfam" id="PF13920">
    <property type="entry name" value="zf-C3HC4_3"/>
    <property type="match status" value="1"/>
</dbReference>
<feature type="compositionally biased region" description="Basic and acidic residues" evidence="3">
    <location>
        <begin position="322"/>
        <end position="344"/>
    </location>
</feature>
<evidence type="ECO:0000256" key="1">
    <source>
        <dbReference type="PROSITE-ProRule" id="PRU00175"/>
    </source>
</evidence>
<keyword evidence="2" id="KW-0175">Coiled coil</keyword>
<evidence type="ECO:0000313" key="6">
    <source>
        <dbReference type="Proteomes" id="UP001605036"/>
    </source>
</evidence>
<evidence type="ECO:0000313" key="5">
    <source>
        <dbReference type="EMBL" id="KAL2652031.1"/>
    </source>
</evidence>
<protein>
    <recommendedName>
        <fullName evidence="4">RING-type domain-containing protein</fullName>
    </recommendedName>
</protein>
<comment type="caution">
    <text evidence="5">The sequence shown here is derived from an EMBL/GenBank/DDBJ whole genome shotgun (WGS) entry which is preliminary data.</text>
</comment>
<dbReference type="SUPFAM" id="SSF57850">
    <property type="entry name" value="RING/U-box"/>
    <property type="match status" value="1"/>
</dbReference>
<dbReference type="InterPro" id="IPR013083">
    <property type="entry name" value="Znf_RING/FYVE/PHD"/>
</dbReference>
<feature type="region of interest" description="Disordered" evidence="3">
    <location>
        <begin position="178"/>
        <end position="199"/>
    </location>
</feature>
<feature type="coiled-coil region" evidence="2">
    <location>
        <begin position="381"/>
        <end position="504"/>
    </location>
</feature>
<dbReference type="AlphaFoldDB" id="A0ABD1ZME4"/>
<keyword evidence="1" id="KW-0862">Zinc</keyword>
<accession>A0ABD1ZME4</accession>
<gene>
    <name evidence="5" type="ORF">R1flu_020159</name>
</gene>
<name>A0ABD1ZME4_9MARC</name>
<keyword evidence="6" id="KW-1185">Reference proteome</keyword>
<dbReference type="InterPro" id="IPR001841">
    <property type="entry name" value="Znf_RING"/>
</dbReference>
<dbReference type="GO" id="GO:0008270">
    <property type="term" value="F:zinc ion binding"/>
    <property type="evidence" value="ECO:0007669"/>
    <property type="project" value="UniProtKB-KW"/>
</dbReference>
<keyword evidence="1" id="KW-0863">Zinc-finger</keyword>
<reference evidence="5 6" key="1">
    <citation type="submission" date="2024-09" db="EMBL/GenBank/DDBJ databases">
        <title>Chromosome-scale assembly of Riccia fluitans.</title>
        <authorList>
            <person name="Paukszto L."/>
            <person name="Sawicki J."/>
            <person name="Karawczyk K."/>
            <person name="Piernik-Szablinska J."/>
            <person name="Szczecinska M."/>
            <person name="Mazdziarz M."/>
        </authorList>
    </citation>
    <scope>NUCLEOTIDE SEQUENCE [LARGE SCALE GENOMIC DNA]</scope>
    <source>
        <strain evidence="5">Rf_01</strain>
        <tissue evidence="5">Aerial parts of the thallus</tissue>
    </source>
</reference>
<sequence length="559" mass="64410">MVKSSRRRSRRLGSCERQATEFELQEAHKKLKVIIDNDVTPEECIGDSLKTEWRELSHKVLSQLGGKEMTALCQELDVVNTEKYLNSGVHLVVGTNTMAPTAGGISSFQVKYEDAQYQDMECERETCRATVLRAKEREESLRMQIRVLVKEKNEHSKMIQDCGLSAKSLAMRNRQLEESLPIPDTPSRSPEGGKDLKGKDLEVAELKGELSRERAKLEVCELRVGLERKRNEEMTEELIALHHEKAVYEATKCELVKLERKNFEAEKSELTELRGLHRTFEAERLELVALRCQIKELEAIKNDHEELSHAERDELQLLRRLRGKEQSKDATRHADSKANGRNCREMYPTAPDPEVVEQELISVKNARKILLQERISLLSDKKALNKEKKTWLKEKQLLEARLLQANEDITRLQSGMDLVEKEKARLEEDSSTYYRRLFLKQAKIESLKAELGELKDKINRTTHDYAAEEVETLKEANRTSMETERRLTEELSAVKKQLEETASKDVCRTCFKNARDALHLPCSHVQCCVQCVEEMMQDKRPCPSCGREITSFVRYSPVL</sequence>
<feature type="region of interest" description="Disordered" evidence="3">
    <location>
        <begin position="322"/>
        <end position="350"/>
    </location>
</feature>
<dbReference type="Proteomes" id="UP001605036">
    <property type="component" value="Unassembled WGS sequence"/>
</dbReference>
<evidence type="ECO:0000256" key="2">
    <source>
        <dbReference type="SAM" id="Coils"/>
    </source>
</evidence>
<evidence type="ECO:0000256" key="3">
    <source>
        <dbReference type="SAM" id="MobiDB-lite"/>
    </source>
</evidence>
<feature type="domain" description="RING-type" evidence="4">
    <location>
        <begin position="507"/>
        <end position="545"/>
    </location>
</feature>
<organism evidence="5 6">
    <name type="scientific">Riccia fluitans</name>
    <dbReference type="NCBI Taxonomy" id="41844"/>
    <lineage>
        <taxon>Eukaryota</taxon>
        <taxon>Viridiplantae</taxon>
        <taxon>Streptophyta</taxon>
        <taxon>Embryophyta</taxon>
        <taxon>Marchantiophyta</taxon>
        <taxon>Marchantiopsida</taxon>
        <taxon>Marchantiidae</taxon>
        <taxon>Marchantiales</taxon>
        <taxon>Ricciaceae</taxon>
        <taxon>Riccia</taxon>
    </lineage>
</organism>
<evidence type="ECO:0000259" key="4">
    <source>
        <dbReference type="PROSITE" id="PS50089"/>
    </source>
</evidence>
<dbReference type="PROSITE" id="PS50089">
    <property type="entry name" value="ZF_RING_2"/>
    <property type="match status" value="1"/>
</dbReference>
<keyword evidence="1" id="KW-0479">Metal-binding</keyword>
<proteinExistence type="predicted"/>
<dbReference type="EMBL" id="JBHFFA010000001">
    <property type="protein sequence ID" value="KAL2652031.1"/>
    <property type="molecule type" value="Genomic_DNA"/>
</dbReference>
<dbReference type="Gene3D" id="3.30.40.10">
    <property type="entry name" value="Zinc/RING finger domain, C3HC4 (zinc finger)"/>
    <property type="match status" value="1"/>
</dbReference>
<feature type="coiled-coil region" evidence="2">
    <location>
        <begin position="248"/>
        <end position="314"/>
    </location>
</feature>